<dbReference type="EMBL" id="CP022415">
    <property type="protein sequence ID" value="ASM73436.1"/>
    <property type="molecule type" value="Genomic_DNA"/>
</dbReference>
<dbReference type="Gene3D" id="2.30.30.40">
    <property type="entry name" value="SH3 Domains"/>
    <property type="match status" value="1"/>
</dbReference>
<name>A0A221K361_9RHOB</name>
<dbReference type="SMART" id="SM00287">
    <property type="entry name" value="SH3b"/>
    <property type="match status" value="1"/>
</dbReference>
<protein>
    <submittedName>
        <fullName evidence="2">Bacterial SH3 domain protein</fullName>
    </submittedName>
</protein>
<dbReference type="Proteomes" id="UP000199754">
    <property type="component" value="Chromosome"/>
</dbReference>
<organism evidence="2 3">
    <name type="scientific">Pseudosulfitobacter pseudonitzschiae</name>
    <dbReference type="NCBI Taxonomy" id="1402135"/>
    <lineage>
        <taxon>Bacteria</taxon>
        <taxon>Pseudomonadati</taxon>
        <taxon>Pseudomonadota</taxon>
        <taxon>Alphaproteobacteria</taxon>
        <taxon>Rhodobacterales</taxon>
        <taxon>Roseobacteraceae</taxon>
        <taxon>Pseudosulfitobacter</taxon>
    </lineage>
</organism>
<evidence type="ECO:0000313" key="3">
    <source>
        <dbReference type="Proteomes" id="UP000199754"/>
    </source>
</evidence>
<feature type="domain" description="SH3b" evidence="1">
    <location>
        <begin position="140"/>
        <end position="204"/>
    </location>
</feature>
<accession>A0A221K361</accession>
<keyword evidence="3" id="KW-1185">Reference proteome</keyword>
<evidence type="ECO:0000313" key="2">
    <source>
        <dbReference type="EMBL" id="ASM73436.1"/>
    </source>
</evidence>
<gene>
    <name evidence="2" type="ORF">SULPSESMR1_02641</name>
</gene>
<dbReference type="AlphaFoldDB" id="A0A221K361"/>
<reference evidence="2 3" key="1">
    <citation type="submission" date="2017-07" db="EMBL/GenBank/DDBJ databases">
        <title>Genome Sequence of Sulfitobacter pseudonitzschiae Strain SMR1 Isolated from a culture of the Diatom Skeletonema marinoi.</title>
        <authorList>
            <person name="Topel M."/>
            <person name="Pinder M.I.M."/>
            <person name="Johansson O.N."/>
            <person name="Kourtchenko O."/>
            <person name="Godhe A."/>
            <person name="Clarke A.K."/>
        </authorList>
    </citation>
    <scope>NUCLEOTIDE SEQUENCE [LARGE SCALE GENOMIC DNA]</scope>
    <source>
        <strain evidence="2 3">SMR1</strain>
    </source>
</reference>
<dbReference type="Pfam" id="PF08239">
    <property type="entry name" value="SH3_3"/>
    <property type="match status" value="1"/>
</dbReference>
<dbReference type="InterPro" id="IPR003646">
    <property type="entry name" value="SH3-like_bac-type"/>
</dbReference>
<dbReference type="KEGG" id="spse:SULPSESMR1_02641"/>
<dbReference type="PROSITE" id="PS51781">
    <property type="entry name" value="SH3B"/>
    <property type="match status" value="1"/>
</dbReference>
<sequence length="204" mass="21547">MLRFIVLTFGFLGWAFFEMSGGAGFDGEALRLSRIEIEDAAPAAPSAPKSLLAGIDSQNSDTADVTRVALNLTTTRDIIAPAKPLPTTTGPAKFDGATLSTASLDTDQENRIVIPSLIPTAQPAVQTADDVMTDENFNTLDVRAVSGNRVNVRGGPGTDFGVVSSLTRGEEVEILQDPGNGWVKLRPLNGGPEGWMADFLLTNS</sequence>
<proteinExistence type="predicted"/>
<evidence type="ECO:0000259" key="1">
    <source>
        <dbReference type="PROSITE" id="PS51781"/>
    </source>
</evidence>